<dbReference type="GO" id="GO:0009073">
    <property type="term" value="P:aromatic amino acid family biosynthetic process"/>
    <property type="evidence" value="ECO:0007669"/>
    <property type="project" value="UniProtKB-KW"/>
</dbReference>
<dbReference type="InterPro" id="IPR056179">
    <property type="entry name" value="DHQS_C"/>
</dbReference>
<feature type="binding site" evidence="9">
    <location>
        <begin position="117"/>
        <end position="118"/>
    </location>
    <ligand>
        <name>NAD(+)</name>
        <dbReference type="ChEBI" id="CHEBI:57540"/>
    </ligand>
</feature>
<feature type="domain" description="3-dehydroquinate synthase N-terminal" evidence="11">
    <location>
        <begin position="55"/>
        <end position="166"/>
    </location>
</feature>
<dbReference type="GO" id="GO:0005737">
    <property type="term" value="C:cytoplasm"/>
    <property type="evidence" value="ECO:0007669"/>
    <property type="project" value="UniProtKB-SubCell"/>
</dbReference>
<feature type="binding site" evidence="9">
    <location>
        <position position="139"/>
    </location>
    <ligand>
        <name>NAD(+)</name>
        <dbReference type="ChEBI" id="CHEBI:57540"/>
    </ligand>
</feature>
<evidence type="ECO:0000256" key="2">
    <source>
        <dbReference type="ARBA" id="ARBA00003485"/>
    </source>
</evidence>
<dbReference type="SUPFAM" id="SSF56796">
    <property type="entry name" value="Dehydroquinate synthase-like"/>
    <property type="match status" value="1"/>
</dbReference>
<keyword evidence="8 9" id="KW-0170">Cobalt</keyword>
<accession>A0A5K7YVF9</accession>
<dbReference type="InterPro" id="IPR050071">
    <property type="entry name" value="Dehydroquinate_synthase"/>
</dbReference>
<dbReference type="AlphaFoldDB" id="A0A5K7YVF9"/>
<dbReference type="GO" id="GO:0003856">
    <property type="term" value="F:3-dehydroquinate synthase activity"/>
    <property type="evidence" value="ECO:0007669"/>
    <property type="project" value="UniProtKB-UniRule"/>
</dbReference>
<dbReference type="EC" id="4.2.3.4" evidence="9 10"/>
<dbReference type="InterPro" id="IPR030960">
    <property type="entry name" value="DHQS/DOIS_N"/>
</dbReference>
<dbReference type="PANTHER" id="PTHR43622:SF1">
    <property type="entry name" value="3-DEHYDROQUINATE SYNTHASE"/>
    <property type="match status" value="1"/>
</dbReference>
<evidence type="ECO:0000259" key="11">
    <source>
        <dbReference type="Pfam" id="PF01761"/>
    </source>
</evidence>
<evidence type="ECO:0000256" key="6">
    <source>
        <dbReference type="ARBA" id="ARBA00023027"/>
    </source>
</evidence>
<protein>
    <recommendedName>
        <fullName evidence="9 10">3-dehydroquinate synthase</fullName>
        <shortName evidence="9">DHQS</shortName>
        <ecNumber evidence="9 10">4.2.3.4</ecNumber>
    </recommendedName>
</protein>
<evidence type="ECO:0000313" key="13">
    <source>
        <dbReference type="EMBL" id="BBO71993.1"/>
    </source>
</evidence>
<dbReference type="InterPro" id="IPR016037">
    <property type="entry name" value="DHQ_synth_AroB"/>
</dbReference>
<organism evidence="13 14">
    <name type="scientific">Desulfosarcina alkanivorans</name>
    <dbReference type="NCBI Taxonomy" id="571177"/>
    <lineage>
        <taxon>Bacteria</taxon>
        <taxon>Pseudomonadati</taxon>
        <taxon>Thermodesulfobacteriota</taxon>
        <taxon>Desulfobacteria</taxon>
        <taxon>Desulfobacterales</taxon>
        <taxon>Desulfosarcinaceae</taxon>
        <taxon>Desulfosarcina</taxon>
    </lineage>
</organism>
<feature type="domain" description="3-dehydroquinate synthase C-terminal" evidence="12">
    <location>
        <begin position="169"/>
        <end position="307"/>
    </location>
</feature>
<keyword evidence="14" id="KW-1185">Reference proteome</keyword>
<evidence type="ECO:0000256" key="4">
    <source>
        <dbReference type="ARBA" id="ARBA00022741"/>
    </source>
</evidence>
<sequence>MKKLLVRGASGSSQIMVGESIANLKRYIEARRTVIITDSTVEGLYRDQFPDCPVIAIGVGEKIKTLETVTTIFSRLVDLEADRSTFILGLGGGIVCDIAGFAASTYMRGARFGFVATTLLAQVDASVGGKNGVNFGGYKNMVGVFNQPDFVICDLGLLKSLPVRELLCGFAEIIKHGAIADPSMLDFLENHRDAALDLDAAIIRHLVYRSVEIKAGVVTRDEREQGERRKLNFGHTFGHALEKLTGIPHGEAVGIGMVLAARLSVEKGLLGRNDARRLERIVHSYGLPVRPPVAVSAMLAAMRKDKKREGDRIHFVFLDRPGHACVEDLAFEELSRLAKSAGIA</sequence>
<dbReference type="HAMAP" id="MF_00110">
    <property type="entry name" value="DHQ_synthase"/>
    <property type="match status" value="1"/>
</dbReference>
<feature type="binding site" evidence="9">
    <location>
        <position position="235"/>
    </location>
    <ligand>
        <name>Zn(2+)</name>
        <dbReference type="ChEBI" id="CHEBI:29105"/>
    </ligand>
</feature>
<dbReference type="PIRSF" id="PIRSF001455">
    <property type="entry name" value="DHQ_synth"/>
    <property type="match status" value="1"/>
</dbReference>
<evidence type="ECO:0000256" key="8">
    <source>
        <dbReference type="ARBA" id="ARBA00023285"/>
    </source>
</evidence>
<comment type="cofactor">
    <cofactor evidence="9">
        <name>Co(2+)</name>
        <dbReference type="ChEBI" id="CHEBI:48828"/>
    </cofactor>
    <cofactor evidence="9">
        <name>Zn(2+)</name>
        <dbReference type="ChEBI" id="CHEBI:29105"/>
    </cofactor>
    <text evidence="9">Binds 1 divalent metal cation per subunit. Can use either Co(2+) or Zn(2+).</text>
</comment>
<comment type="function">
    <text evidence="2 9">Catalyzes the conversion of 3-deoxy-D-arabino-heptulosonate 7-phosphate (DAHP) to dehydroquinate (DHQ).</text>
</comment>
<keyword evidence="4 9" id="KW-0547">Nucleotide-binding</keyword>
<comment type="pathway">
    <text evidence="9">Metabolic intermediate biosynthesis; chorismate biosynthesis; chorismate from D-erythrose 4-phosphate and phosphoenolpyruvate: step 2/7.</text>
</comment>
<dbReference type="Pfam" id="PF01761">
    <property type="entry name" value="DHQ_synthase"/>
    <property type="match status" value="1"/>
</dbReference>
<feature type="binding site" evidence="9">
    <location>
        <position position="130"/>
    </location>
    <ligand>
        <name>NAD(+)</name>
        <dbReference type="ChEBI" id="CHEBI:57540"/>
    </ligand>
</feature>
<dbReference type="UniPathway" id="UPA00053">
    <property type="reaction ID" value="UER00085"/>
</dbReference>
<dbReference type="RefSeq" id="WP_155319757.1">
    <property type="nucleotide sequence ID" value="NZ_AP021874.1"/>
</dbReference>
<evidence type="ECO:0000256" key="9">
    <source>
        <dbReference type="HAMAP-Rule" id="MF_00110"/>
    </source>
</evidence>
<evidence type="ECO:0000313" key="14">
    <source>
        <dbReference type="Proteomes" id="UP000427906"/>
    </source>
</evidence>
<keyword evidence="3 9" id="KW-0479">Metal-binding</keyword>
<keyword evidence="9" id="KW-0028">Amino-acid biosynthesis</keyword>
<keyword evidence="9" id="KW-0057">Aromatic amino acid biosynthesis</keyword>
<reference evidence="13 14" key="1">
    <citation type="submission" date="2019-11" db="EMBL/GenBank/DDBJ databases">
        <title>Comparative genomics of hydrocarbon-degrading Desulfosarcina strains.</title>
        <authorList>
            <person name="Watanabe M."/>
            <person name="Kojima H."/>
            <person name="Fukui M."/>
        </authorList>
    </citation>
    <scope>NUCLEOTIDE SEQUENCE [LARGE SCALE GENOMIC DNA]</scope>
    <source>
        <strain evidence="13 14">PL12</strain>
    </source>
</reference>
<evidence type="ECO:0000256" key="1">
    <source>
        <dbReference type="ARBA" id="ARBA00001911"/>
    </source>
</evidence>
<comment type="similarity">
    <text evidence="9">Belongs to the sugar phosphate cyclases superfamily. Dehydroquinate synthase family.</text>
</comment>
<comment type="caution">
    <text evidence="9">Lacks conserved residue(s) required for the propagation of feature annotation.</text>
</comment>
<keyword evidence="6 9" id="KW-0520">NAD</keyword>
<comment type="cofactor">
    <cofactor evidence="1 9">
        <name>NAD(+)</name>
        <dbReference type="ChEBI" id="CHEBI:57540"/>
    </cofactor>
</comment>
<dbReference type="Gene3D" id="1.20.1090.10">
    <property type="entry name" value="Dehydroquinate synthase-like - alpha domain"/>
    <property type="match status" value="1"/>
</dbReference>
<evidence type="ECO:0000259" key="12">
    <source>
        <dbReference type="Pfam" id="PF24621"/>
    </source>
</evidence>
<dbReference type="Pfam" id="PF24621">
    <property type="entry name" value="DHQS_C"/>
    <property type="match status" value="1"/>
</dbReference>
<name>A0A5K7YVF9_9BACT</name>
<feature type="binding site" evidence="9">
    <location>
        <position position="172"/>
    </location>
    <ligand>
        <name>Zn(2+)</name>
        <dbReference type="ChEBI" id="CHEBI:29105"/>
    </ligand>
</feature>
<dbReference type="CDD" id="cd08195">
    <property type="entry name" value="DHQS"/>
    <property type="match status" value="1"/>
</dbReference>
<proteinExistence type="inferred from homology"/>
<dbReference type="EMBL" id="AP021874">
    <property type="protein sequence ID" value="BBO71993.1"/>
    <property type="molecule type" value="Genomic_DNA"/>
</dbReference>
<dbReference type="InterPro" id="IPR030963">
    <property type="entry name" value="DHQ_synth_fam"/>
</dbReference>
<dbReference type="GO" id="GO:0009423">
    <property type="term" value="P:chorismate biosynthetic process"/>
    <property type="evidence" value="ECO:0007669"/>
    <property type="project" value="UniProtKB-UniRule"/>
</dbReference>
<keyword evidence="7 9" id="KW-0456">Lyase</keyword>
<evidence type="ECO:0000256" key="5">
    <source>
        <dbReference type="ARBA" id="ARBA00022833"/>
    </source>
</evidence>
<dbReference type="KEGG" id="dalk:DSCA_59230"/>
<dbReference type="GO" id="GO:0000166">
    <property type="term" value="F:nucleotide binding"/>
    <property type="evidence" value="ECO:0007669"/>
    <property type="project" value="UniProtKB-KW"/>
</dbReference>
<evidence type="ECO:0000256" key="10">
    <source>
        <dbReference type="NCBIfam" id="TIGR01357"/>
    </source>
</evidence>
<evidence type="ECO:0000256" key="3">
    <source>
        <dbReference type="ARBA" id="ARBA00022723"/>
    </source>
</evidence>
<dbReference type="Proteomes" id="UP000427906">
    <property type="component" value="Chromosome"/>
</dbReference>
<feature type="binding site" evidence="9">
    <location>
        <position position="249"/>
    </location>
    <ligand>
        <name>Zn(2+)</name>
        <dbReference type="ChEBI" id="CHEBI:29105"/>
    </ligand>
</feature>
<comment type="catalytic activity">
    <reaction evidence="9">
        <text>7-phospho-2-dehydro-3-deoxy-D-arabino-heptonate = 3-dehydroquinate + phosphate</text>
        <dbReference type="Rhea" id="RHEA:21968"/>
        <dbReference type="ChEBI" id="CHEBI:32364"/>
        <dbReference type="ChEBI" id="CHEBI:43474"/>
        <dbReference type="ChEBI" id="CHEBI:58394"/>
        <dbReference type="EC" id="4.2.3.4"/>
    </reaction>
</comment>
<dbReference type="NCBIfam" id="TIGR01357">
    <property type="entry name" value="aroB"/>
    <property type="match status" value="1"/>
</dbReference>
<keyword evidence="5 9" id="KW-0862">Zinc</keyword>
<keyword evidence="9" id="KW-0963">Cytoplasm</keyword>
<dbReference type="GO" id="GO:0046872">
    <property type="term" value="F:metal ion binding"/>
    <property type="evidence" value="ECO:0007669"/>
    <property type="project" value="UniProtKB-KW"/>
</dbReference>
<evidence type="ECO:0000256" key="7">
    <source>
        <dbReference type="ARBA" id="ARBA00023239"/>
    </source>
</evidence>
<dbReference type="GO" id="GO:0008652">
    <property type="term" value="P:amino acid biosynthetic process"/>
    <property type="evidence" value="ECO:0007669"/>
    <property type="project" value="UniProtKB-KW"/>
</dbReference>
<dbReference type="PANTHER" id="PTHR43622">
    <property type="entry name" value="3-DEHYDROQUINATE SYNTHASE"/>
    <property type="match status" value="1"/>
</dbReference>
<dbReference type="OrthoDB" id="9806583at2"/>
<dbReference type="Gene3D" id="3.40.50.1970">
    <property type="match status" value="1"/>
</dbReference>
<comment type="subcellular location">
    <subcellularLocation>
        <location evidence="9">Cytoplasm</location>
    </subcellularLocation>
</comment>
<gene>
    <name evidence="13" type="primary">aroB_2</name>
    <name evidence="9" type="synonym">aroB</name>
    <name evidence="13" type="ORF">DSCA_59230</name>
</gene>